<name>A0A1N7F5N9_9GAMM</name>
<dbReference type="AlphaFoldDB" id="A0A1N7F5N9"/>
<evidence type="ECO:0000313" key="5">
    <source>
        <dbReference type="Proteomes" id="UP000187495"/>
    </source>
</evidence>
<accession>A0A1N7F5N9</accession>
<dbReference type="Pfam" id="PF00886">
    <property type="entry name" value="Ribosomal_S16"/>
    <property type="match status" value="1"/>
</dbReference>
<dbReference type="GO" id="GO:0005737">
    <property type="term" value="C:cytoplasm"/>
    <property type="evidence" value="ECO:0007669"/>
    <property type="project" value="UniProtKB-ARBA"/>
</dbReference>
<organism evidence="4 5">
    <name type="scientific">Moraxella cuniculi DSM 21768</name>
    <dbReference type="NCBI Taxonomy" id="1122245"/>
    <lineage>
        <taxon>Bacteria</taxon>
        <taxon>Pseudomonadati</taxon>
        <taxon>Pseudomonadota</taxon>
        <taxon>Gammaproteobacteria</taxon>
        <taxon>Moraxellales</taxon>
        <taxon>Moraxellaceae</taxon>
        <taxon>Moraxella</taxon>
    </lineage>
</organism>
<dbReference type="GO" id="GO:0015935">
    <property type="term" value="C:small ribosomal subunit"/>
    <property type="evidence" value="ECO:0007669"/>
    <property type="project" value="TreeGrafter"/>
</dbReference>
<dbReference type="NCBIfam" id="TIGR00002">
    <property type="entry name" value="S16"/>
    <property type="match status" value="1"/>
</dbReference>
<keyword evidence="2 3" id="KW-0687">Ribonucleoprotein</keyword>
<dbReference type="PANTHER" id="PTHR12919:SF20">
    <property type="entry name" value="SMALL RIBOSOMAL SUBUNIT PROTEIN BS16M"/>
    <property type="match status" value="1"/>
</dbReference>
<reference evidence="5" key="1">
    <citation type="submission" date="2017-01" db="EMBL/GenBank/DDBJ databases">
        <authorList>
            <person name="Varghese N."/>
            <person name="Submissions S."/>
        </authorList>
    </citation>
    <scope>NUCLEOTIDE SEQUENCE [LARGE SCALE GENOMIC DNA]</scope>
    <source>
        <strain evidence="5">DSM 21768</strain>
    </source>
</reference>
<dbReference type="STRING" id="34061.B0189_05170"/>
<dbReference type="Proteomes" id="UP000187495">
    <property type="component" value="Unassembled WGS sequence"/>
</dbReference>
<gene>
    <name evidence="3" type="primary">rpsP</name>
    <name evidence="4" type="ORF">SAMN02745664_1106</name>
</gene>
<dbReference type="GO" id="GO:0003735">
    <property type="term" value="F:structural constituent of ribosome"/>
    <property type="evidence" value="ECO:0007669"/>
    <property type="project" value="InterPro"/>
</dbReference>
<keyword evidence="1 3" id="KW-0689">Ribosomal protein</keyword>
<dbReference type="SUPFAM" id="SSF54565">
    <property type="entry name" value="Ribosomal protein S16"/>
    <property type="match status" value="1"/>
</dbReference>
<dbReference type="Gene3D" id="3.30.1320.10">
    <property type="match status" value="1"/>
</dbReference>
<dbReference type="EMBL" id="FTNU01000010">
    <property type="protein sequence ID" value="SIR95634.1"/>
    <property type="molecule type" value="Genomic_DNA"/>
</dbReference>
<evidence type="ECO:0000256" key="2">
    <source>
        <dbReference type="ARBA" id="ARBA00023274"/>
    </source>
</evidence>
<dbReference type="HAMAP" id="MF_00385">
    <property type="entry name" value="Ribosomal_bS16"/>
    <property type="match status" value="1"/>
</dbReference>
<comment type="similarity">
    <text evidence="3">Belongs to the bacterial ribosomal protein bS16 family.</text>
</comment>
<evidence type="ECO:0000256" key="1">
    <source>
        <dbReference type="ARBA" id="ARBA00022980"/>
    </source>
</evidence>
<evidence type="ECO:0000313" key="4">
    <source>
        <dbReference type="EMBL" id="SIR95634.1"/>
    </source>
</evidence>
<dbReference type="InterPro" id="IPR023803">
    <property type="entry name" value="Ribosomal_bS16_dom_sf"/>
</dbReference>
<dbReference type="InterPro" id="IPR000307">
    <property type="entry name" value="Ribosomal_bS16"/>
</dbReference>
<sequence>MVVIRLARGGSKKRPFYQVVVADKRAARDGRFIEKIGFFNPLARGQEVETRIDLEAYNAWIAKGAQPTERVASLVKALNKAA</sequence>
<dbReference type="RefSeq" id="WP_076555455.1">
    <property type="nucleotide sequence ID" value="NZ_FTNU01000010.1"/>
</dbReference>
<protein>
    <recommendedName>
        <fullName evidence="3">Small ribosomal subunit protein bS16</fullName>
    </recommendedName>
</protein>
<dbReference type="GO" id="GO:0006412">
    <property type="term" value="P:translation"/>
    <property type="evidence" value="ECO:0007669"/>
    <property type="project" value="UniProtKB-UniRule"/>
</dbReference>
<dbReference type="PANTHER" id="PTHR12919">
    <property type="entry name" value="30S RIBOSOMAL PROTEIN S16"/>
    <property type="match status" value="1"/>
</dbReference>
<proteinExistence type="inferred from homology"/>
<evidence type="ECO:0000256" key="3">
    <source>
        <dbReference type="HAMAP-Rule" id="MF_00385"/>
    </source>
</evidence>
<keyword evidence="5" id="KW-1185">Reference proteome</keyword>